<comment type="caution">
    <text evidence="2">The sequence shown here is derived from an EMBL/GenBank/DDBJ whole genome shotgun (WGS) entry which is preliminary data.</text>
</comment>
<evidence type="ECO:0000313" key="2">
    <source>
        <dbReference type="EMBL" id="KAE8257350.1"/>
    </source>
</evidence>
<feature type="region of interest" description="Disordered" evidence="1">
    <location>
        <begin position="178"/>
        <end position="205"/>
    </location>
</feature>
<evidence type="ECO:0000256" key="1">
    <source>
        <dbReference type="SAM" id="MobiDB-lite"/>
    </source>
</evidence>
<reference evidence="2" key="1">
    <citation type="submission" date="2016-04" db="EMBL/GenBank/DDBJ databases">
        <authorList>
            <person name="Nguyen H.D."/>
            <person name="Samba Siva P."/>
            <person name="Cullis J."/>
            <person name="Levesque C.A."/>
            <person name="Hambleton S."/>
        </authorList>
    </citation>
    <scope>NUCLEOTIDE SEQUENCE</scope>
    <source>
        <strain evidence="2">DAOMC 236416</strain>
    </source>
</reference>
<dbReference type="AlphaFoldDB" id="A0A177TTT6"/>
<feature type="region of interest" description="Disordered" evidence="1">
    <location>
        <begin position="1"/>
        <end position="66"/>
    </location>
</feature>
<organism evidence="2 3">
    <name type="scientific">Tilletia indica</name>
    <dbReference type="NCBI Taxonomy" id="43049"/>
    <lineage>
        <taxon>Eukaryota</taxon>
        <taxon>Fungi</taxon>
        <taxon>Dikarya</taxon>
        <taxon>Basidiomycota</taxon>
        <taxon>Ustilaginomycotina</taxon>
        <taxon>Exobasidiomycetes</taxon>
        <taxon>Tilletiales</taxon>
        <taxon>Tilletiaceae</taxon>
        <taxon>Tilletia</taxon>
    </lineage>
</organism>
<gene>
    <name evidence="2" type="ORF">A4X13_0g2408</name>
</gene>
<keyword evidence="3" id="KW-1185">Reference proteome</keyword>
<protein>
    <submittedName>
        <fullName evidence="2">Uncharacterized protein</fullName>
    </submittedName>
</protein>
<feature type="region of interest" description="Disordered" evidence="1">
    <location>
        <begin position="219"/>
        <end position="249"/>
    </location>
</feature>
<feature type="compositionally biased region" description="Low complexity" evidence="1">
    <location>
        <begin position="10"/>
        <end position="45"/>
    </location>
</feature>
<dbReference type="Proteomes" id="UP000077521">
    <property type="component" value="Unassembled WGS sequence"/>
</dbReference>
<name>A0A177TTT6_9BASI</name>
<feature type="compositionally biased region" description="Polar residues" evidence="1">
    <location>
        <begin position="232"/>
        <end position="249"/>
    </location>
</feature>
<evidence type="ECO:0000313" key="3">
    <source>
        <dbReference type="Proteomes" id="UP000077521"/>
    </source>
</evidence>
<accession>A0A177TTT6</accession>
<sequence>MARHSKHLAARLQASSLRRSSNAKKTVSTSKNTSSAIRASTAASSQEQDTKLAGGRRSSLSSTSEANRTVGVQARIPWTETETKCLMDALNQYAHLRTKGQRIKSVFRAILLRHGPAGSETQALRGRDTIQMRSKARAELERRYKKNVVMPYWQPILFPKFLHTLGCEIALDSENLPSELDESSADNGAHRAEQNTDASTNDQPIPLLNDILSEVLSDAESEEMSLERRATQSRTTAGDHTAEGSVSPTQALRSTLLNTPGMDAVVDRLEEKLLTIVMNVRKDYWATLAHS</sequence>
<dbReference type="EMBL" id="LWDF02000114">
    <property type="protein sequence ID" value="KAE8257350.1"/>
    <property type="molecule type" value="Genomic_DNA"/>
</dbReference>
<proteinExistence type="predicted"/>
<reference evidence="2" key="2">
    <citation type="journal article" date="2019" name="IMA Fungus">
        <title>Genome sequencing and comparison of five Tilletia species to identify candidate genes for the detection of regulated species infecting wheat.</title>
        <authorList>
            <person name="Nguyen H.D.T."/>
            <person name="Sultana T."/>
            <person name="Kesanakurti P."/>
            <person name="Hambleton S."/>
        </authorList>
    </citation>
    <scope>NUCLEOTIDE SEQUENCE</scope>
    <source>
        <strain evidence="2">DAOMC 236416</strain>
    </source>
</reference>